<proteinExistence type="predicted"/>
<evidence type="ECO:0000313" key="4">
    <source>
        <dbReference type="Proteomes" id="UP000335636"/>
    </source>
</evidence>
<dbReference type="AlphaFoldDB" id="A0A5E4AJD0"/>
<feature type="region of interest" description="Disordered" evidence="1">
    <location>
        <begin position="1"/>
        <end position="35"/>
    </location>
</feature>
<dbReference type="EMBL" id="WJEC01001634">
    <property type="protein sequence ID" value="KAF7478350.1"/>
    <property type="molecule type" value="Genomic_DNA"/>
</dbReference>
<evidence type="ECO:0000256" key="1">
    <source>
        <dbReference type="SAM" id="MobiDB-lite"/>
    </source>
</evidence>
<evidence type="ECO:0000313" key="2">
    <source>
        <dbReference type="EMBL" id="KAF7478350.1"/>
    </source>
</evidence>
<name>A0A5E4AJD0_MARMO</name>
<evidence type="ECO:0000313" key="3">
    <source>
        <dbReference type="EMBL" id="VTJ57325.1"/>
    </source>
</evidence>
<reference evidence="3 4" key="1">
    <citation type="submission" date="2019-04" db="EMBL/GenBank/DDBJ databases">
        <authorList>
            <person name="Alioto T."/>
            <person name="Alioto T."/>
        </authorList>
    </citation>
    <scope>NUCLEOTIDE SEQUENCE [LARGE SCALE GENOMIC DNA]</scope>
</reference>
<keyword evidence="4" id="KW-1185">Reference proteome</keyword>
<gene>
    <name evidence="2" type="ORF">GHT09_010552</name>
    <name evidence="3" type="ORF">MONAX_5E018915</name>
</gene>
<reference evidence="2" key="2">
    <citation type="submission" date="2020-08" db="EMBL/GenBank/DDBJ databases">
        <authorList>
            <person name="Shumante A."/>
            <person name="Zimin A.V."/>
            <person name="Puiu D."/>
            <person name="Salzberg S.L."/>
        </authorList>
    </citation>
    <scope>NUCLEOTIDE SEQUENCE</scope>
    <source>
        <strain evidence="2">WC2-LM</strain>
        <tissue evidence="2">Liver</tissue>
    </source>
</reference>
<protein>
    <submittedName>
        <fullName evidence="3">Uncharacterized protein</fullName>
    </submittedName>
</protein>
<accession>A0A5E4AJD0</accession>
<dbReference type="Proteomes" id="UP000662637">
    <property type="component" value="Unassembled WGS sequence"/>
</dbReference>
<sequence>MDLKFSDNLCQGGWRRPAGEAASAHSNGSAVSRERELTAATTAAAHLPRWGLRPSLLRVASPPLAPCPLVLLLQKISTLNLHNVFETKSSRF</sequence>
<dbReference type="EMBL" id="CABDUW010000078">
    <property type="protein sequence ID" value="VTJ57325.1"/>
    <property type="molecule type" value="Genomic_DNA"/>
</dbReference>
<dbReference type="Proteomes" id="UP000335636">
    <property type="component" value="Unassembled WGS sequence"/>
</dbReference>
<organism evidence="3 4">
    <name type="scientific">Marmota monax</name>
    <name type="common">Woodchuck</name>
    <dbReference type="NCBI Taxonomy" id="9995"/>
    <lineage>
        <taxon>Eukaryota</taxon>
        <taxon>Metazoa</taxon>
        <taxon>Chordata</taxon>
        <taxon>Craniata</taxon>
        <taxon>Vertebrata</taxon>
        <taxon>Euteleostomi</taxon>
        <taxon>Mammalia</taxon>
        <taxon>Eutheria</taxon>
        <taxon>Euarchontoglires</taxon>
        <taxon>Glires</taxon>
        <taxon>Rodentia</taxon>
        <taxon>Sciuromorpha</taxon>
        <taxon>Sciuridae</taxon>
        <taxon>Xerinae</taxon>
        <taxon>Marmotini</taxon>
        <taxon>Marmota</taxon>
    </lineage>
</organism>